<protein>
    <submittedName>
        <fullName evidence="1">Uncharacterized protein</fullName>
    </submittedName>
</protein>
<accession>A0A5A9P752</accession>
<proteinExistence type="predicted"/>
<dbReference type="EMBL" id="SOYY01000008">
    <property type="protein sequence ID" value="KAA0717788.1"/>
    <property type="molecule type" value="Genomic_DNA"/>
</dbReference>
<reference evidence="1 2" key="1">
    <citation type="journal article" date="2019" name="Mol. Ecol. Resour.">
        <title>Chromosome-level genome assembly of Triplophysa tibetana, a fish adapted to the harsh high-altitude environment of the Tibetan Plateau.</title>
        <authorList>
            <person name="Yang X."/>
            <person name="Liu H."/>
            <person name="Ma Z."/>
            <person name="Zou Y."/>
            <person name="Zou M."/>
            <person name="Mao Y."/>
            <person name="Li X."/>
            <person name="Wang H."/>
            <person name="Chen T."/>
            <person name="Wang W."/>
            <person name="Yang R."/>
        </authorList>
    </citation>
    <scope>NUCLEOTIDE SEQUENCE [LARGE SCALE GENOMIC DNA]</scope>
    <source>
        <strain evidence="1">TTIB1903HZAU</strain>
        <tissue evidence="1">Muscle</tissue>
    </source>
</reference>
<evidence type="ECO:0000313" key="2">
    <source>
        <dbReference type="Proteomes" id="UP000324632"/>
    </source>
</evidence>
<gene>
    <name evidence="1" type="ORF">E1301_Tti001618</name>
</gene>
<dbReference type="AlphaFoldDB" id="A0A5A9P752"/>
<dbReference type="Proteomes" id="UP000324632">
    <property type="component" value="Chromosome 8"/>
</dbReference>
<sequence>MEDADKLCGSLLLWLKKRMECADKLSALAQELENLLKGSNISQVIGSATSVLSIFGPALANVFSAGLAAPLLAAAAAGSVVSLTSTLELLQGLKRCGGMQLGAHASGGSISDTVECEVVTLLMGALDRRKKIPVSLDMLRSFNRATFFRQEGGLNSADAHRLISKAVGLVFKLGKSGIMEV</sequence>
<keyword evidence="2" id="KW-1185">Reference proteome</keyword>
<evidence type="ECO:0000313" key="1">
    <source>
        <dbReference type="EMBL" id="KAA0717788.1"/>
    </source>
</evidence>
<organism evidence="1 2">
    <name type="scientific">Triplophysa tibetana</name>
    <dbReference type="NCBI Taxonomy" id="1572043"/>
    <lineage>
        <taxon>Eukaryota</taxon>
        <taxon>Metazoa</taxon>
        <taxon>Chordata</taxon>
        <taxon>Craniata</taxon>
        <taxon>Vertebrata</taxon>
        <taxon>Euteleostomi</taxon>
        <taxon>Actinopterygii</taxon>
        <taxon>Neopterygii</taxon>
        <taxon>Teleostei</taxon>
        <taxon>Ostariophysi</taxon>
        <taxon>Cypriniformes</taxon>
        <taxon>Nemacheilidae</taxon>
        <taxon>Triplophysa</taxon>
    </lineage>
</organism>
<name>A0A5A9P752_9TELE</name>
<comment type="caution">
    <text evidence="1">The sequence shown here is derived from an EMBL/GenBank/DDBJ whole genome shotgun (WGS) entry which is preliminary data.</text>
</comment>